<reference evidence="2" key="1">
    <citation type="submission" date="2020-01" db="EMBL/GenBank/DDBJ databases">
        <authorList>
            <person name="Meier V. D."/>
            <person name="Meier V D."/>
        </authorList>
    </citation>
    <scope>NUCLEOTIDE SEQUENCE</scope>
    <source>
        <strain evidence="2">HLG_WM_MAG_06</strain>
    </source>
</reference>
<name>A0A6S6T063_9BACT</name>
<feature type="transmembrane region" description="Helical" evidence="1">
    <location>
        <begin position="103"/>
        <end position="122"/>
    </location>
</feature>
<sequence length="359" mass="40729">MIKILFSIIWWFGFVVAIALMIGLYADVAFIRDNAGGLFLLVGIQHMVVLVVLGFFAIRERAYNFEVGNRVSTMGYLHTLIGTSVALILTAKYGSEVIEHVENIIAPIGSSLITSIIGWAFGKEMEREKYRLKVSTEEETNNALEFLAQKVTNSALLIEKSSKFWAETIDKSTHQVHNTSEQLEMELKETAKRSEEMNALLSESFDNIYKKMEHNLEGISTVMERDLKNTSEYSQKIIKDSLALLEEQFKQIEQSSQLMKNQFERSSTDADKVFRNSIDTFDNGLNKMGDIAKEWDKHLKTMKRFSTHSDSAIDQLTHTSQKVIDEISTIAQTLPKAGEMLTNLDDFIANIKRKDKSSS</sequence>
<keyword evidence="1" id="KW-1133">Transmembrane helix</keyword>
<evidence type="ECO:0000256" key="1">
    <source>
        <dbReference type="SAM" id="Phobius"/>
    </source>
</evidence>
<gene>
    <name evidence="2" type="ORF">HELGO_WM1213</name>
</gene>
<dbReference type="EMBL" id="CACVAP010000086">
    <property type="protein sequence ID" value="CAA6816411.1"/>
    <property type="molecule type" value="Genomic_DNA"/>
</dbReference>
<evidence type="ECO:0000313" key="2">
    <source>
        <dbReference type="EMBL" id="CAA6816411.1"/>
    </source>
</evidence>
<proteinExistence type="predicted"/>
<keyword evidence="1" id="KW-0812">Transmembrane</keyword>
<feature type="transmembrane region" description="Helical" evidence="1">
    <location>
        <begin position="70"/>
        <end position="91"/>
    </location>
</feature>
<feature type="transmembrane region" description="Helical" evidence="1">
    <location>
        <begin position="38"/>
        <end position="58"/>
    </location>
</feature>
<keyword evidence="1" id="KW-0472">Membrane</keyword>
<accession>A0A6S6T063</accession>
<protein>
    <submittedName>
        <fullName evidence="2">Uncharacterized protein</fullName>
    </submittedName>
</protein>
<dbReference type="AlphaFoldDB" id="A0A6S6T063"/>
<feature type="transmembrane region" description="Helical" evidence="1">
    <location>
        <begin position="7"/>
        <end position="26"/>
    </location>
</feature>
<organism evidence="2">
    <name type="scientific">uncultured Sulfurovum sp</name>
    <dbReference type="NCBI Taxonomy" id="269237"/>
    <lineage>
        <taxon>Bacteria</taxon>
        <taxon>Pseudomonadati</taxon>
        <taxon>Campylobacterota</taxon>
        <taxon>Epsilonproteobacteria</taxon>
        <taxon>Campylobacterales</taxon>
        <taxon>Sulfurovaceae</taxon>
        <taxon>Sulfurovum</taxon>
        <taxon>environmental samples</taxon>
    </lineage>
</organism>